<evidence type="ECO:0000256" key="2">
    <source>
        <dbReference type="SAM" id="Phobius"/>
    </source>
</evidence>
<dbReference type="eggNOG" id="ENOG502QS6A">
    <property type="taxonomic scope" value="Eukaryota"/>
</dbReference>
<reference evidence="3 4" key="1">
    <citation type="journal article" date="2012" name="Genome Biol.">
        <title>The genome of the polar eukaryotic microalga coccomyxa subellipsoidea reveals traits of cold adaptation.</title>
        <authorList>
            <person name="Blanc G."/>
            <person name="Agarkova I."/>
            <person name="Grimwood J."/>
            <person name="Kuo A."/>
            <person name="Brueggeman A."/>
            <person name="Dunigan D."/>
            <person name="Gurnon J."/>
            <person name="Ladunga I."/>
            <person name="Lindquist E."/>
            <person name="Lucas S."/>
            <person name="Pangilinan J."/>
            <person name="Proschold T."/>
            <person name="Salamov A."/>
            <person name="Schmutz J."/>
            <person name="Weeks D."/>
            <person name="Yamada T."/>
            <person name="Claverie J.M."/>
            <person name="Grigoriev I."/>
            <person name="Van Etten J."/>
            <person name="Lomsadze A."/>
            <person name="Borodovsky M."/>
        </authorList>
    </citation>
    <scope>NUCLEOTIDE SEQUENCE [LARGE SCALE GENOMIC DNA]</scope>
    <source>
        <strain evidence="3 4">C-169</strain>
    </source>
</reference>
<comment type="caution">
    <text evidence="3">The sequence shown here is derived from an EMBL/GenBank/DDBJ whole genome shotgun (WGS) entry which is preliminary data.</text>
</comment>
<feature type="compositionally biased region" description="Basic and acidic residues" evidence="1">
    <location>
        <begin position="768"/>
        <end position="779"/>
    </location>
</feature>
<dbReference type="GO" id="GO:0061927">
    <property type="term" value="C:TOC-TIC supercomplex I"/>
    <property type="evidence" value="ECO:0007669"/>
    <property type="project" value="TreeGrafter"/>
</dbReference>
<evidence type="ECO:0000313" key="4">
    <source>
        <dbReference type="Proteomes" id="UP000007264"/>
    </source>
</evidence>
<dbReference type="InterPro" id="IPR031610">
    <property type="entry name" value="TIC110"/>
</dbReference>
<accession>I0YLN6</accession>
<keyword evidence="2" id="KW-0812">Transmembrane</keyword>
<keyword evidence="2" id="KW-1133">Transmembrane helix</keyword>
<feature type="compositionally biased region" description="Basic and acidic residues" evidence="1">
    <location>
        <begin position="694"/>
        <end position="703"/>
    </location>
</feature>
<dbReference type="Pfam" id="PF16940">
    <property type="entry name" value="Tic110"/>
    <property type="match status" value="1"/>
</dbReference>
<dbReference type="RefSeq" id="XP_005643849.1">
    <property type="nucleotide sequence ID" value="XM_005643792.1"/>
</dbReference>
<feature type="compositionally biased region" description="Low complexity" evidence="1">
    <location>
        <begin position="707"/>
        <end position="741"/>
    </location>
</feature>
<organism evidence="3 4">
    <name type="scientific">Coccomyxa subellipsoidea (strain C-169)</name>
    <name type="common">Green microalga</name>
    <dbReference type="NCBI Taxonomy" id="574566"/>
    <lineage>
        <taxon>Eukaryota</taxon>
        <taxon>Viridiplantae</taxon>
        <taxon>Chlorophyta</taxon>
        <taxon>core chlorophytes</taxon>
        <taxon>Trebouxiophyceae</taxon>
        <taxon>Trebouxiophyceae incertae sedis</taxon>
        <taxon>Coccomyxaceae</taxon>
        <taxon>Coccomyxa</taxon>
        <taxon>Coccomyxa subellipsoidea</taxon>
    </lineage>
</organism>
<dbReference type="AlphaFoldDB" id="I0YLN6"/>
<evidence type="ECO:0000313" key="3">
    <source>
        <dbReference type="EMBL" id="EIE19305.1"/>
    </source>
</evidence>
<dbReference type="EMBL" id="AGSI01000019">
    <property type="protein sequence ID" value="EIE19305.1"/>
    <property type="molecule type" value="Genomic_DNA"/>
</dbReference>
<dbReference type="GO" id="GO:0045037">
    <property type="term" value="P:protein import into chloroplast stroma"/>
    <property type="evidence" value="ECO:0007669"/>
    <property type="project" value="TreeGrafter"/>
</dbReference>
<gene>
    <name evidence="3" type="ORF">COCSUDRAFT_31183</name>
</gene>
<evidence type="ECO:0000256" key="1">
    <source>
        <dbReference type="SAM" id="MobiDB-lite"/>
    </source>
</evidence>
<protein>
    <submittedName>
        <fullName evidence="3">Uncharacterized protein</fullName>
    </submittedName>
</protein>
<dbReference type="OrthoDB" id="191196at2759"/>
<dbReference type="PANTHER" id="PTHR34935:SF3">
    <property type="entry name" value="PROTEIN TIC110, CHLOROPLASTIC"/>
    <property type="match status" value="1"/>
</dbReference>
<dbReference type="PANTHER" id="PTHR34935">
    <property type="entry name" value="PROTEIN TIC110, CHLOROPLASTIC"/>
    <property type="match status" value="1"/>
</dbReference>
<feature type="region of interest" description="Disordered" evidence="1">
    <location>
        <begin position="694"/>
        <end position="786"/>
    </location>
</feature>
<keyword evidence="4" id="KW-1185">Reference proteome</keyword>
<dbReference type="Proteomes" id="UP000007264">
    <property type="component" value="Unassembled WGS sequence"/>
</dbReference>
<dbReference type="GeneID" id="17037245"/>
<dbReference type="STRING" id="574566.I0YLN6"/>
<sequence length="1104" mass="119901">MNASVVGTVPVPCCASHPVTTRKTAKHPGLCRWPVSLGRLSSSKKFIAGQQLSCKSLSPSLGFRRRRVLISCSASPKVQTPFGSHKELDGISKALVDLPKAALYVGALVLVAAAGAIGSVVGTKAPESARNAGRIAGAAVGAVAGAAVVNSLQSKRVNAAGVLLHNALVDKDDPSTVTREEVAAIGDRVGANLSVKLVDELKRVYDAYLENTVPPGDLPLKGDEADRIKAFKDAIGLADEDAAPVHIDVGRRIMRSRFEAGSRSGSSEQFRALQKLIYVSDLVFGAQKAAFLLPWRRVFNLSDSSLYVARRENAKALFHSFIKARGGVLQANRAALAELKALQDKVRLEDEIASEAVKEAARAHVEAVLDRGIEATKRRTRVRDYSDVVKAVKEAIAYSRALASLADDPTLPSGLGPVSIFGGRLEGSGRELRDLFRIYLEEALKGAGEFTDSLEDDLADAQKILGLGPREAEDIRSEIVSKTYKRLLKELFTSGKLDEAPSKAEVLGELCDRLNFEDEAAAQLHKQLYREKLTSLVEKKRLTDEDSAELDRLRRLLCIPKADVQHLHKDICGRLYQEVVEDAMRAGIDRFGFAEREAVERSRRELRLESATAAEILDSVARRAFLAFVSRSRTKSNRLDSAKELKALVYFSNIVVAPLLEDLKKDENEAKKAKQAEVEEAQKKIAEIMVKAQEEMDKEKAEEEGAESAPAPEADTAADDTTAADAEPAEAAQADASAAPAEDAEEADAAGKALEEAAEEEAVATLRKSQEAAKDRESGEEVGSTGVVMRSQKEINLKTDLDARDRLDIYRNFLLYCMSGDVVALPMGSTVVVERDSSEFARLSQLGDLLGLSALEIGQVHSQLAEQAYRSQVQSAIGSGVLSKEKADMLAEVRDKMGLSKEAAEKIIKGVSCLQSNLEAFLATGALSLQKVLDMQEAGVEVESFVSEDMRMQMYSKEVAEVLGSGTGEFDEARLLEELPAQLHLPERRVKAAIAAQAGDRKRNVLVQAVSLLRQRKLDEVVKSLNNLLACNKALPSDKPVEWREREELQDLFSVYAGRESDADKAASVATMLGISPQEASSLKELVASGQFKLEQEVEDDRFF</sequence>
<keyword evidence="2" id="KW-0472">Membrane</keyword>
<feature type="transmembrane region" description="Helical" evidence="2">
    <location>
        <begin position="101"/>
        <end position="123"/>
    </location>
</feature>
<dbReference type="KEGG" id="csl:COCSUDRAFT_31183"/>
<name>I0YLN6_COCSC</name>
<proteinExistence type="predicted"/>